<sequence length="42" mass="4827">MLGDIYWDNIPAKVTRIGKKIMKFLSYLKAISMDMGEFSQGE</sequence>
<gene>
    <name evidence="1" type="ORF">QTA56_06755</name>
</gene>
<evidence type="ECO:0000313" key="1">
    <source>
        <dbReference type="EMBL" id="MDN0013939.1"/>
    </source>
</evidence>
<reference evidence="1" key="1">
    <citation type="submission" date="2023-06" db="EMBL/GenBank/DDBJ databases">
        <title>Two novel species of Acinetobacter isolated from motorbike repairing workshop in Vietnam.</title>
        <authorList>
            <person name="Le N.T.T."/>
        </authorList>
    </citation>
    <scope>NUCLEOTIDE SEQUENCE</scope>
    <source>
        <strain evidence="1">VNH17</strain>
    </source>
</reference>
<name>A0ABT7WMX0_9GAMM</name>
<proteinExistence type="predicted"/>
<evidence type="ECO:0000313" key="2">
    <source>
        <dbReference type="Proteomes" id="UP001168524"/>
    </source>
</evidence>
<organism evidence="1 2">
    <name type="scientific">Acinetobacter thutiue</name>
    <dbReference type="NCBI Taxonomy" id="2998078"/>
    <lineage>
        <taxon>Bacteria</taxon>
        <taxon>Pseudomonadati</taxon>
        <taxon>Pseudomonadota</taxon>
        <taxon>Gammaproteobacteria</taxon>
        <taxon>Moraxellales</taxon>
        <taxon>Moraxellaceae</taxon>
        <taxon>Acinetobacter</taxon>
    </lineage>
</organism>
<dbReference type="EMBL" id="JAUDZE010000002">
    <property type="protein sequence ID" value="MDN0013939.1"/>
    <property type="molecule type" value="Genomic_DNA"/>
</dbReference>
<dbReference type="RefSeq" id="WP_267980191.1">
    <property type="nucleotide sequence ID" value="NZ_JAPQKF010000002.1"/>
</dbReference>
<protein>
    <submittedName>
        <fullName evidence="1">Uncharacterized protein</fullName>
    </submittedName>
</protein>
<keyword evidence="2" id="KW-1185">Reference proteome</keyword>
<comment type="caution">
    <text evidence="1">The sequence shown here is derived from an EMBL/GenBank/DDBJ whole genome shotgun (WGS) entry which is preliminary data.</text>
</comment>
<dbReference type="Proteomes" id="UP001168524">
    <property type="component" value="Unassembled WGS sequence"/>
</dbReference>
<accession>A0ABT7WMX0</accession>